<organism evidence="13 14">
    <name type="scientific">Erysipelothrix inopinata</name>
    <dbReference type="NCBI Taxonomy" id="225084"/>
    <lineage>
        <taxon>Bacteria</taxon>
        <taxon>Bacillati</taxon>
        <taxon>Bacillota</taxon>
        <taxon>Erysipelotrichia</taxon>
        <taxon>Erysipelotrichales</taxon>
        <taxon>Erysipelotrichaceae</taxon>
        <taxon>Erysipelothrix</taxon>
    </lineage>
</organism>
<evidence type="ECO:0000256" key="1">
    <source>
        <dbReference type="ARBA" id="ARBA00001400"/>
    </source>
</evidence>
<dbReference type="CDD" id="cd10027">
    <property type="entry name" value="UDG-F1-like"/>
    <property type="match status" value="1"/>
</dbReference>
<dbReference type="EMBL" id="CP060715">
    <property type="protein sequence ID" value="QNN61129.1"/>
    <property type="molecule type" value="Genomic_DNA"/>
</dbReference>
<accession>A0A7G9RZV4</accession>
<dbReference type="Pfam" id="PF03167">
    <property type="entry name" value="UDG"/>
    <property type="match status" value="1"/>
</dbReference>
<evidence type="ECO:0000256" key="11">
    <source>
        <dbReference type="RuleBase" id="RU003780"/>
    </source>
</evidence>
<comment type="subcellular location">
    <subcellularLocation>
        <location evidence="9">Cytoplasm</location>
    </subcellularLocation>
</comment>
<evidence type="ECO:0000256" key="6">
    <source>
        <dbReference type="ARBA" id="ARBA00022763"/>
    </source>
</evidence>
<proteinExistence type="inferred from homology"/>
<evidence type="ECO:0000256" key="8">
    <source>
        <dbReference type="ARBA" id="ARBA00023204"/>
    </source>
</evidence>
<dbReference type="NCBIfam" id="TIGR00628">
    <property type="entry name" value="ung"/>
    <property type="match status" value="1"/>
</dbReference>
<dbReference type="PANTHER" id="PTHR11264">
    <property type="entry name" value="URACIL-DNA GLYCOSYLASE"/>
    <property type="match status" value="1"/>
</dbReference>
<comment type="similarity">
    <text evidence="3 9 11">Belongs to the uracil-DNA glycosylase (UDG) superfamily. UNG family.</text>
</comment>
<dbReference type="NCBIfam" id="NF003588">
    <property type="entry name" value="PRK05254.1-1"/>
    <property type="match status" value="1"/>
</dbReference>
<gene>
    <name evidence="9" type="primary">ung</name>
    <name evidence="13" type="ORF">H9L01_01835</name>
</gene>
<dbReference type="Gene3D" id="3.40.470.10">
    <property type="entry name" value="Uracil-DNA glycosylase-like domain"/>
    <property type="match status" value="1"/>
</dbReference>
<evidence type="ECO:0000256" key="7">
    <source>
        <dbReference type="ARBA" id="ARBA00022801"/>
    </source>
</evidence>
<dbReference type="AlphaFoldDB" id="A0A7G9RZV4"/>
<dbReference type="InterPro" id="IPR005122">
    <property type="entry name" value="Uracil-DNA_glycosylase-like"/>
</dbReference>
<evidence type="ECO:0000256" key="2">
    <source>
        <dbReference type="ARBA" id="ARBA00002631"/>
    </source>
</evidence>
<dbReference type="PANTHER" id="PTHR11264:SF0">
    <property type="entry name" value="URACIL-DNA GLYCOSYLASE"/>
    <property type="match status" value="1"/>
</dbReference>
<reference evidence="13 14" key="1">
    <citation type="submission" date="2020-08" db="EMBL/GenBank/DDBJ databases">
        <title>Genome sequence of Erysipelothrix inopinata DSM 15511T.</title>
        <authorList>
            <person name="Hyun D.-W."/>
            <person name="Bae J.-W."/>
        </authorList>
    </citation>
    <scope>NUCLEOTIDE SEQUENCE [LARGE SCALE GENOMIC DNA]</scope>
    <source>
        <strain evidence="13 14">DSM 15511</strain>
    </source>
</reference>
<dbReference type="KEGG" id="eio:H9L01_01835"/>
<keyword evidence="6 9" id="KW-0227">DNA damage</keyword>
<evidence type="ECO:0000313" key="14">
    <source>
        <dbReference type="Proteomes" id="UP000515928"/>
    </source>
</evidence>
<dbReference type="FunFam" id="3.40.470.10:FF:000001">
    <property type="entry name" value="Uracil-DNA glycosylase"/>
    <property type="match status" value="1"/>
</dbReference>
<protein>
    <recommendedName>
        <fullName evidence="5 9">Uracil-DNA glycosylase</fullName>
        <shortName evidence="9">UDG</shortName>
        <ecNumber evidence="4 9">3.2.2.27</ecNumber>
    </recommendedName>
</protein>
<evidence type="ECO:0000256" key="9">
    <source>
        <dbReference type="HAMAP-Rule" id="MF_00148"/>
    </source>
</evidence>
<evidence type="ECO:0000259" key="12">
    <source>
        <dbReference type="SMART" id="SM00986"/>
    </source>
</evidence>
<sequence>MKWSELIESEREKNYFKDLERYVSEERNEYTVYPSDDKVYQAFDYVEYEDVKVVILGQDPYHQPGQAMGLSFSVQSDQPLPKSLINIYKELKDDVGVTKDNGDLSGWAKQGVFLLNTLLTVRESEPLSHQKKGWESFTDTVIKVLGKREAPMVFILWGKKAQEKKVYIEPQHLIIESAHPSPLGAYRGFWKSKPFSKTNEFLIEKGMKPIDWSK</sequence>
<evidence type="ECO:0000256" key="3">
    <source>
        <dbReference type="ARBA" id="ARBA00008184"/>
    </source>
</evidence>
<dbReference type="RefSeq" id="WP_187534272.1">
    <property type="nucleotide sequence ID" value="NZ_CBCSHU010000001.1"/>
</dbReference>
<comment type="catalytic activity">
    <reaction evidence="1 9 11">
        <text>Hydrolyzes single-stranded DNA or mismatched double-stranded DNA and polynucleotides, releasing free uracil.</text>
        <dbReference type="EC" id="3.2.2.27"/>
    </reaction>
</comment>
<comment type="function">
    <text evidence="2 9 11">Excises uracil residues from the DNA which can arise as a result of misincorporation of dUMP residues by DNA polymerase or due to deamination of cytosine.</text>
</comment>
<name>A0A7G9RZV4_9FIRM</name>
<evidence type="ECO:0000313" key="13">
    <source>
        <dbReference type="EMBL" id="QNN61129.1"/>
    </source>
</evidence>
<dbReference type="EC" id="3.2.2.27" evidence="4 9"/>
<dbReference type="InterPro" id="IPR036895">
    <property type="entry name" value="Uracil-DNA_glycosylase-like_sf"/>
</dbReference>
<dbReference type="HAMAP" id="MF_00148">
    <property type="entry name" value="UDG"/>
    <property type="match status" value="1"/>
</dbReference>
<dbReference type="GO" id="GO:0004844">
    <property type="term" value="F:uracil DNA N-glycosylase activity"/>
    <property type="evidence" value="ECO:0007669"/>
    <property type="project" value="UniProtKB-UniRule"/>
</dbReference>
<dbReference type="Proteomes" id="UP000515928">
    <property type="component" value="Chromosome"/>
</dbReference>
<feature type="active site" description="Proton acceptor" evidence="9 10">
    <location>
        <position position="59"/>
    </location>
</feature>
<keyword evidence="13" id="KW-0326">Glycosidase</keyword>
<dbReference type="InterPro" id="IPR002043">
    <property type="entry name" value="UDG_fam1"/>
</dbReference>
<keyword evidence="14" id="KW-1185">Reference proteome</keyword>
<dbReference type="InterPro" id="IPR018085">
    <property type="entry name" value="Ura-DNA_Glyclase_AS"/>
</dbReference>
<dbReference type="GO" id="GO:0097510">
    <property type="term" value="P:base-excision repair, AP site formation via deaminated base removal"/>
    <property type="evidence" value="ECO:0007669"/>
    <property type="project" value="TreeGrafter"/>
</dbReference>
<dbReference type="SMART" id="SM00987">
    <property type="entry name" value="UreE_C"/>
    <property type="match status" value="1"/>
</dbReference>
<dbReference type="GO" id="GO:0005737">
    <property type="term" value="C:cytoplasm"/>
    <property type="evidence" value="ECO:0007669"/>
    <property type="project" value="UniProtKB-SubCell"/>
</dbReference>
<dbReference type="SMART" id="SM00986">
    <property type="entry name" value="UDG"/>
    <property type="match status" value="1"/>
</dbReference>
<keyword evidence="7 9" id="KW-0378">Hydrolase</keyword>
<keyword evidence="9" id="KW-0963">Cytoplasm</keyword>
<dbReference type="SUPFAM" id="SSF52141">
    <property type="entry name" value="Uracil-DNA glycosylase-like"/>
    <property type="match status" value="1"/>
</dbReference>
<evidence type="ECO:0000256" key="5">
    <source>
        <dbReference type="ARBA" id="ARBA00018429"/>
    </source>
</evidence>
<keyword evidence="8 9" id="KW-0234">DNA repair</keyword>
<feature type="domain" description="Uracil-DNA glycosylase-like" evidence="12">
    <location>
        <begin position="43"/>
        <end position="202"/>
    </location>
</feature>
<dbReference type="NCBIfam" id="NF003592">
    <property type="entry name" value="PRK05254.1-5"/>
    <property type="match status" value="1"/>
</dbReference>
<evidence type="ECO:0000256" key="4">
    <source>
        <dbReference type="ARBA" id="ARBA00012030"/>
    </source>
</evidence>
<dbReference type="NCBIfam" id="NF003589">
    <property type="entry name" value="PRK05254.1-2"/>
    <property type="match status" value="1"/>
</dbReference>
<dbReference type="PROSITE" id="PS00130">
    <property type="entry name" value="U_DNA_GLYCOSYLASE"/>
    <property type="match status" value="1"/>
</dbReference>
<evidence type="ECO:0000256" key="10">
    <source>
        <dbReference type="PROSITE-ProRule" id="PRU10072"/>
    </source>
</evidence>